<feature type="region of interest" description="Disordered" evidence="2">
    <location>
        <begin position="1267"/>
        <end position="1289"/>
    </location>
</feature>
<feature type="compositionally biased region" description="Basic residues" evidence="2">
    <location>
        <begin position="384"/>
        <end position="395"/>
    </location>
</feature>
<keyword evidence="1" id="KW-0175">Coiled coil</keyword>
<feature type="compositionally biased region" description="Polar residues" evidence="2">
    <location>
        <begin position="366"/>
        <end position="375"/>
    </location>
</feature>
<dbReference type="InterPro" id="IPR051176">
    <property type="entry name" value="Cent_Immune-Sig_Mod"/>
</dbReference>
<feature type="region of interest" description="Disordered" evidence="2">
    <location>
        <begin position="581"/>
        <end position="685"/>
    </location>
</feature>
<feature type="compositionally biased region" description="Low complexity" evidence="2">
    <location>
        <begin position="104"/>
        <end position="114"/>
    </location>
</feature>
<evidence type="ECO:0000256" key="2">
    <source>
        <dbReference type="SAM" id="MobiDB-lite"/>
    </source>
</evidence>
<evidence type="ECO:0000313" key="4">
    <source>
        <dbReference type="EMBL" id="CEM15551.1"/>
    </source>
</evidence>
<feature type="region of interest" description="Disordered" evidence="2">
    <location>
        <begin position="43"/>
        <end position="68"/>
    </location>
</feature>
<sequence length="1564" mass="172043">MAAAHQCPSEGVISINHSDSTDNPDPCLSDVLCCTTEVPPKRRFRQGLPRRPFSHTSSPVVSRSLAGPPPRTVTDLHFAGGNGARLAVLASPGGDLGFKKDAPSPVRSPVNVSPQCHSPPTFSDLGATTTVLPEWKTPLSTPKLPPRGALSLHQQQLQQKAGATEEVRLLPTVPSPTVTSVKRPLSIWSLRHSVVPCSVSSPVLSARYQTPTPLAFGHPQLSPPSVSPLPVFVARPQPASEIPSFSHTVNIGAQTAPSIRIGRPTSPIHSPNALTLHTPPTPSAAVHHHHQQPQPQPQTTQPVGPKPQSHSPVFGRAVGDLPAQLPSPKTRHQESSSDDTTVGFDSKPLKAALRASKKSQQKADSRSVTPPSRQRGSLFVDNRRLKHALRQHRGRLSLNRLSSSGERDSSSYQLTSQKSSGRDIDSSDCDTERLRTELRRLRRAIGPRDSLRFDASSSVQRITDRSKPSPPYPSGLSTTVTAAPTLDFRQVGSPGRKGRTRDGKKPVEEGVTAKALAEHRSWIDVSTGDVEGLSKPPPVAAKSSAPSSDRVLFDFTVHSQVEHAPGTLDIEVSAIHTPEALSPKKDDRAMQSPPYFGPPFGSPVAYPPHARPPMPPSRPGSPVPSGGVFMPAYKVPPPSFVRPPPMQLAGPPPPRTPSMPPPPPLAALPIPPRAATPPPAVSAAQHFPSTSVPLFEAKKTAAVPTWAAVMAGADSASSSSRGPPPAAKAPPDRTLERRLEGERLEREVMSLGFESPLSKPRPATAKKASAAAQGKAVTATLQGASLATFEERARDRLEGGSAVPALAVYEGGDRAADESPQFGTEELRRSLTDTNARMLGGTTGSNRSTPRAAVIESPTHRYKEERYLAELRRLGAEEDGQGRVKRLTREDIAMIKELNFKLIDSAQNLLFKMRHDDLLLHLTKTMQAFEELEFEEKAGIEDKYQQLRREYMALKTDKTQADIRARELEQLHHSAQESDNERITQLERANRTADREIARLKDQLHQKDLDAESVQRELRSLRQQLDDAQSRLRDANGMQGRLAELEAENAQWKSKQQSLKQHLETLTTTLRLTEQRMQGIDEDRAAAEKVKAQLREARQDNETTEQKLRETRAALEGEKQRLRTLEENKSATAHDLQELRLELRHTKERLAVREREALRDESEIARTAQLQQEVDELRTLMHSLKREKNTLADELRSQQEAAAAAPSVLDEERSRQEVSRLLAKVKAQEEEIDYLQRQLSRAREGATEAASSSAARLTALQQRLQQLQPTTDKGQRDTQQQQQHAADQEELNRLRSDLRQSAVKLQQKDEEIARLVAELEASLLDQRDFDGLRAELAKLKESNAELRRQWQAEANERDWSQREIAKLHQQRRQTNEQLRTASQLLRAYLEESEADDHHLRASLYDATGVLCTLANSVTKFMGSAGALEPPHRGAQDAIQRLRDIQLGPPPKRHSPVIAQPAPPALPSRSRLRGERSSGGKGGSVEALPPPDVSDPVTLPPTLSPEPKARYQRQLRGQGRREEVWPSSHLPAYLDGFEIEGHIRVSPVGSPLAANVRLLPSYARQ</sequence>
<feature type="region of interest" description="Disordered" evidence="2">
    <location>
        <begin position="711"/>
        <end position="771"/>
    </location>
</feature>
<protein>
    <recommendedName>
        <fullName evidence="3">UVR domain-containing protein</fullName>
    </recommendedName>
</protein>
<feature type="domain" description="UVR" evidence="3">
    <location>
        <begin position="916"/>
        <end position="950"/>
    </location>
</feature>
<organism evidence="4 5">
    <name type="scientific">Vitrella brassicaformis (strain CCMP3155)</name>
    <dbReference type="NCBI Taxonomy" id="1169540"/>
    <lineage>
        <taxon>Eukaryota</taxon>
        <taxon>Sar</taxon>
        <taxon>Alveolata</taxon>
        <taxon>Colpodellida</taxon>
        <taxon>Vitrellaceae</taxon>
        <taxon>Vitrella</taxon>
    </lineage>
</organism>
<feature type="compositionally biased region" description="Pro residues" evidence="2">
    <location>
        <begin position="1487"/>
        <end position="1503"/>
    </location>
</feature>
<dbReference type="VEuPathDB" id="CryptoDB:Vbra_15792"/>
<gene>
    <name evidence="4" type="ORF">Vbra_15792</name>
</gene>
<feature type="compositionally biased region" description="Pro residues" evidence="2">
    <location>
        <begin position="634"/>
        <end position="680"/>
    </location>
</feature>
<feature type="region of interest" description="Disordered" evidence="2">
    <location>
        <begin position="104"/>
        <end position="124"/>
    </location>
</feature>
<evidence type="ECO:0000256" key="1">
    <source>
        <dbReference type="SAM" id="Coils"/>
    </source>
</evidence>
<name>A0A0G4FNF3_VITBC</name>
<feature type="compositionally biased region" description="Low complexity" evidence="2">
    <location>
        <begin position="711"/>
        <end position="721"/>
    </location>
</feature>
<feature type="region of interest" description="Disordered" evidence="2">
    <location>
        <begin position="1445"/>
        <end position="1522"/>
    </location>
</feature>
<feature type="compositionally biased region" description="Pro residues" evidence="2">
    <location>
        <begin position="595"/>
        <end position="622"/>
    </location>
</feature>
<dbReference type="PANTHER" id="PTHR15715">
    <property type="entry name" value="CENTROSOMAL PROTEIN OF 170 KDA"/>
    <property type="match status" value="1"/>
</dbReference>
<feature type="compositionally biased region" description="Basic and acidic residues" evidence="2">
    <location>
        <begin position="420"/>
        <end position="429"/>
    </location>
</feature>
<proteinExistence type="predicted"/>
<feature type="compositionally biased region" description="Low complexity" evidence="2">
    <location>
        <begin position="396"/>
        <end position="419"/>
    </location>
</feature>
<dbReference type="InParanoid" id="A0A0G4FNF3"/>
<dbReference type="InterPro" id="IPR001943">
    <property type="entry name" value="UVR_dom"/>
</dbReference>
<dbReference type="OMA" id="PHARSHE"/>
<dbReference type="PANTHER" id="PTHR15715:SF37">
    <property type="entry name" value="LD47843P"/>
    <property type="match status" value="1"/>
</dbReference>
<reference evidence="4 5" key="1">
    <citation type="submission" date="2014-11" db="EMBL/GenBank/DDBJ databases">
        <authorList>
            <person name="Zhu J."/>
            <person name="Qi W."/>
            <person name="Song R."/>
        </authorList>
    </citation>
    <scope>NUCLEOTIDE SEQUENCE [LARGE SCALE GENOMIC DNA]</scope>
</reference>
<feature type="compositionally biased region" description="Low complexity" evidence="2">
    <location>
        <begin position="1267"/>
        <end position="1285"/>
    </location>
</feature>
<keyword evidence="5" id="KW-1185">Reference proteome</keyword>
<evidence type="ECO:0000259" key="3">
    <source>
        <dbReference type="PROSITE" id="PS50151"/>
    </source>
</evidence>
<evidence type="ECO:0000313" key="5">
    <source>
        <dbReference type="Proteomes" id="UP000041254"/>
    </source>
</evidence>
<accession>A0A0G4FNF3</accession>
<feature type="region of interest" description="Disordered" evidence="2">
    <location>
        <begin position="255"/>
        <end position="429"/>
    </location>
</feature>
<dbReference type="Proteomes" id="UP000041254">
    <property type="component" value="Unassembled WGS sequence"/>
</dbReference>
<feature type="region of interest" description="Disordered" evidence="2">
    <location>
        <begin position="1"/>
        <end position="21"/>
    </location>
</feature>
<feature type="region of interest" description="Disordered" evidence="2">
    <location>
        <begin position="455"/>
        <end position="479"/>
    </location>
</feature>
<feature type="compositionally biased region" description="Basic and acidic residues" evidence="2">
    <location>
        <begin position="730"/>
        <end position="748"/>
    </location>
</feature>
<feature type="compositionally biased region" description="Polar residues" evidence="2">
    <location>
        <begin position="115"/>
        <end position="124"/>
    </location>
</feature>
<dbReference type="EMBL" id="CDMY01000466">
    <property type="protein sequence ID" value="CEM15551.1"/>
    <property type="molecule type" value="Genomic_DNA"/>
</dbReference>
<dbReference type="PROSITE" id="PS50151">
    <property type="entry name" value="UVR"/>
    <property type="match status" value="1"/>
</dbReference>
<feature type="coiled-coil region" evidence="1">
    <location>
        <begin position="937"/>
        <end position="1245"/>
    </location>
</feature>